<comment type="caution">
    <text evidence="1">The sequence shown here is derived from an EMBL/GenBank/DDBJ whole genome shotgun (WGS) entry which is preliminary data.</text>
</comment>
<keyword evidence="2" id="KW-1185">Reference proteome</keyword>
<dbReference type="Proteomes" id="UP001204439">
    <property type="component" value="Unassembled WGS sequence"/>
</dbReference>
<dbReference type="EMBL" id="JAMXLT020000009">
    <property type="protein sequence ID" value="MDW8548589.1"/>
    <property type="molecule type" value="Genomic_DNA"/>
</dbReference>
<gene>
    <name evidence="1" type="ORF">NG800_006685</name>
</gene>
<evidence type="ECO:0008006" key="3">
    <source>
        <dbReference type="Google" id="ProtNLM"/>
    </source>
</evidence>
<evidence type="ECO:0000313" key="2">
    <source>
        <dbReference type="Proteomes" id="UP001204439"/>
    </source>
</evidence>
<dbReference type="RefSeq" id="WP_063968785.1">
    <property type="nucleotide sequence ID" value="NZ_JAMXLT020000009.1"/>
</dbReference>
<protein>
    <recommendedName>
        <fullName evidence="3">TIGR04255 family protein</fullName>
    </recommendedName>
</protein>
<organism evidence="1 2">
    <name type="scientific">Epilithonimonas ginsengisoli</name>
    <dbReference type="NCBI Taxonomy" id="1245592"/>
    <lineage>
        <taxon>Bacteria</taxon>
        <taxon>Pseudomonadati</taxon>
        <taxon>Bacteroidota</taxon>
        <taxon>Flavobacteriia</taxon>
        <taxon>Flavobacteriales</taxon>
        <taxon>Weeksellaceae</taxon>
        <taxon>Chryseobacterium group</taxon>
        <taxon>Epilithonimonas</taxon>
    </lineage>
</organism>
<accession>A0ABU4JG43</accession>
<proteinExistence type="predicted"/>
<reference evidence="1 2" key="1">
    <citation type="submission" date="2023-11" db="EMBL/GenBank/DDBJ databases">
        <title>First isolation, identification, and characterization of non-pathogenic Epilithonimonas ginsengisoli isolated from diseased farmed rainbow trout (Oncorhynchus mykiss) in Chile.</title>
        <authorList>
            <person name="Miranda C.D."/>
            <person name="Irgang R."/>
            <person name="Concha C."/>
            <person name="Rojas R."/>
            <person name="Avendano R."/>
        </authorList>
    </citation>
    <scope>NUCLEOTIDE SEQUENCE [LARGE SCALE GENOMIC DNA]</scope>
    <source>
        <strain evidence="1 2">FP99</strain>
    </source>
</reference>
<sequence length="203" mass="24108">MIYNLENVQQYLRFRIDSVQNIESKPWNYPLVQIKGLEIKFPDYHSFSNFLYCLKRQTDLGVESENVIKILDIKDIKHNIAFSNSFEIISNRPAEEGRLFQKDLDAFLRKSPRCFWGDYIDSEKVEVSLGRGYKKILEYTRAPKTDRDHRVLIQPPNHAYDESFIVYIQTDQKPNKPLNVAYVFEKIGDKLLHLKVLKNDWIY</sequence>
<name>A0ABU4JG43_9FLAO</name>
<evidence type="ECO:0000313" key="1">
    <source>
        <dbReference type="EMBL" id="MDW8548589.1"/>
    </source>
</evidence>